<feature type="domain" description="Histidine kinase" evidence="10">
    <location>
        <begin position="98"/>
        <end position="305"/>
    </location>
</feature>
<dbReference type="GO" id="GO:0000155">
    <property type="term" value="F:phosphorelay sensor kinase activity"/>
    <property type="evidence" value="ECO:0007669"/>
    <property type="project" value="InterPro"/>
</dbReference>
<comment type="catalytic activity">
    <reaction evidence="1">
        <text>ATP + protein L-histidine = ADP + protein N-phospho-L-histidine.</text>
        <dbReference type="EC" id="2.7.13.3"/>
    </reaction>
</comment>
<keyword evidence="9" id="KW-0472">Membrane</keyword>
<dbReference type="InterPro" id="IPR036890">
    <property type="entry name" value="HATPase_C_sf"/>
</dbReference>
<dbReference type="Proteomes" id="UP000189761">
    <property type="component" value="Unassembled WGS sequence"/>
</dbReference>
<evidence type="ECO:0000256" key="9">
    <source>
        <dbReference type="SAM" id="Phobius"/>
    </source>
</evidence>
<name>A0A8E2I7A9_9BACI</name>
<dbReference type="SUPFAM" id="SSF55874">
    <property type="entry name" value="ATPase domain of HSP90 chaperone/DNA topoisomerase II/histidine kinase"/>
    <property type="match status" value="1"/>
</dbReference>
<evidence type="ECO:0000256" key="7">
    <source>
        <dbReference type="ARBA" id="ARBA00022840"/>
    </source>
</evidence>
<dbReference type="SUPFAM" id="SSF47384">
    <property type="entry name" value="Homodimeric domain of signal transducing histidine kinase"/>
    <property type="match status" value="1"/>
</dbReference>
<evidence type="ECO:0000256" key="1">
    <source>
        <dbReference type="ARBA" id="ARBA00000085"/>
    </source>
</evidence>
<dbReference type="EC" id="2.7.13.3" evidence="2"/>
<dbReference type="PROSITE" id="PS50109">
    <property type="entry name" value="HIS_KIN"/>
    <property type="match status" value="1"/>
</dbReference>
<keyword evidence="3" id="KW-0597">Phosphoprotein</keyword>
<keyword evidence="8" id="KW-0902">Two-component regulatory system</keyword>
<keyword evidence="4" id="KW-0808">Transferase</keyword>
<dbReference type="PRINTS" id="PR00344">
    <property type="entry name" value="BCTRLSENSOR"/>
</dbReference>
<dbReference type="InterPro" id="IPR003661">
    <property type="entry name" value="HisK_dim/P_dom"/>
</dbReference>
<evidence type="ECO:0000313" key="11">
    <source>
        <dbReference type="EMBL" id="OOP67647.1"/>
    </source>
</evidence>
<protein>
    <recommendedName>
        <fullName evidence="2">histidine kinase</fullName>
        <ecNumber evidence="2">2.7.13.3</ecNumber>
    </recommendedName>
</protein>
<evidence type="ECO:0000256" key="3">
    <source>
        <dbReference type="ARBA" id="ARBA00022553"/>
    </source>
</evidence>
<dbReference type="GO" id="GO:0005524">
    <property type="term" value="F:ATP binding"/>
    <property type="evidence" value="ECO:0007669"/>
    <property type="project" value="UniProtKB-KW"/>
</dbReference>
<dbReference type="EMBL" id="MTLA01000176">
    <property type="protein sequence ID" value="OOP67647.1"/>
    <property type="molecule type" value="Genomic_DNA"/>
</dbReference>
<evidence type="ECO:0000259" key="10">
    <source>
        <dbReference type="PROSITE" id="PS50109"/>
    </source>
</evidence>
<feature type="transmembrane region" description="Helical" evidence="9">
    <location>
        <begin position="12"/>
        <end position="33"/>
    </location>
</feature>
<dbReference type="PANTHER" id="PTHR43065">
    <property type="entry name" value="SENSOR HISTIDINE KINASE"/>
    <property type="match status" value="1"/>
</dbReference>
<dbReference type="Pfam" id="PF00512">
    <property type="entry name" value="HisKA"/>
    <property type="match status" value="1"/>
</dbReference>
<reference evidence="11 12" key="1">
    <citation type="submission" date="2017-01" db="EMBL/GenBank/DDBJ databases">
        <title>Draft genome sequence of Bacillus oleronius.</title>
        <authorList>
            <person name="Allam M."/>
        </authorList>
    </citation>
    <scope>NUCLEOTIDE SEQUENCE [LARGE SCALE GENOMIC DNA]</scope>
    <source>
        <strain evidence="11 12">DSM 9356</strain>
    </source>
</reference>
<sequence>MPCIAIVFFHKKIYYSIGTVNLIGGYGIFAYIYFIDQGERFPYFLEDYWGNIINFTACQFIFFFVFFITNSRTEKLKLYYEQIQRTERLKNTGQLAAAVAHEIRNPITVVKGFLQLYEEDQLIPMKSKQHFQLMLDELDLAEKVISDFLSLAKPNTEKTPVSNVNDTVHSVVELLSSYASANNIIFSLSIHDNINVHCSKVEMKQLLVNFIKNAIEATDKKDGIIKISTELHESKLHLLIEDNGIGMDNEEMEKIGTPFYSLKSNGTGLGLMICYNIIENYNGSIKFSSEKGKGTKVTIQFQIAR</sequence>
<evidence type="ECO:0000256" key="5">
    <source>
        <dbReference type="ARBA" id="ARBA00022741"/>
    </source>
</evidence>
<dbReference type="InterPro" id="IPR005467">
    <property type="entry name" value="His_kinase_dom"/>
</dbReference>
<dbReference type="SMART" id="SM00388">
    <property type="entry name" value="HisKA"/>
    <property type="match status" value="1"/>
</dbReference>
<proteinExistence type="predicted"/>
<dbReference type="PANTHER" id="PTHR43065:SF46">
    <property type="entry name" value="C4-DICARBOXYLATE TRANSPORT SENSOR PROTEIN DCTB"/>
    <property type="match status" value="1"/>
</dbReference>
<keyword evidence="9" id="KW-1133">Transmembrane helix</keyword>
<dbReference type="InterPro" id="IPR036097">
    <property type="entry name" value="HisK_dim/P_sf"/>
</dbReference>
<comment type="caution">
    <text evidence="11">The sequence shown here is derived from an EMBL/GenBank/DDBJ whole genome shotgun (WGS) entry which is preliminary data.</text>
</comment>
<keyword evidence="6" id="KW-0418">Kinase</keyword>
<keyword evidence="7" id="KW-0067">ATP-binding</keyword>
<feature type="transmembrane region" description="Helical" evidence="9">
    <location>
        <begin position="48"/>
        <end position="68"/>
    </location>
</feature>
<evidence type="ECO:0000256" key="8">
    <source>
        <dbReference type="ARBA" id="ARBA00023012"/>
    </source>
</evidence>
<organism evidence="11 12">
    <name type="scientific">Heyndrickxia oleronia</name>
    <dbReference type="NCBI Taxonomy" id="38875"/>
    <lineage>
        <taxon>Bacteria</taxon>
        <taxon>Bacillati</taxon>
        <taxon>Bacillota</taxon>
        <taxon>Bacilli</taxon>
        <taxon>Bacillales</taxon>
        <taxon>Bacillaceae</taxon>
        <taxon>Heyndrickxia</taxon>
    </lineage>
</organism>
<evidence type="ECO:0000256" key="2">
    <source>
        <dbReference type="ARBA" id="ARBA00012438"/>
    </source>
</evidence>
<dbReference type="InterPro" id="IPR003594">
    <property type="entry name" value="HATPase_dom"/>
</dbReference>
<dbReference type="CDD" id="cd00075">
    <property type="entry name" value="HATPase"/>
    <property type="match status" value="1"/>
</dbReference>
<dbReference type="CDD" id="cd00082">
    <property type="entry name" value="HisKA"/>
    <property type="match status" value="1"/>
</dbReference>
<evidence type="ECO:0000313" key="12">
    <source>
        <dbReference type="Proteomes" id="UP000189761"/>
    </source>
</evidence>
<dbReference type="AlphaFoldDB" id="A0A8E2I7A9"/>
<evidence type="ECO:0000256" key="4">
    <source>
        <dbReference type="ARBA" id="ARBA00022679"/>
    </source>
</evidence>
<keyword evidence="5" id="KW-0547">Nucleotide-binding</keyword>
<evidence type="ECO:0000256" key="6">
    <source>
        <dbReference type="ARBA" id="ARBA00022777"/>
    </source>
</evidence>
<keyword evidence="12" id="KW-1185">Reference proteome</keyword>
<accession>A0A8E2I7A9</accession>
<dbReference type="SMART" id="SM00387">
    <property type="entry name" value="HATPase_c"/>
    <property type="match status" value="1"/>
</dbReference>
<keyword evidence="9" id="KW-0812">Transmembrane</keyword>
<dbReference type="Gene3D" id="1.10.287.130">
    <property type="match status" value="1"/>
</dbReference>
<gene>
    <name evidence="11" type="ORF">BWZ43_14725</name>
</gene>
<dbReference type="Gene3D" id="3.30.565.10">
    <property type="entry name" value="Histidine kinase-like ATPase, C-terminal domain"/>
    <property type="match status" value="1"/>
</dbReference>
<dbReference type="Pfam" id="PF02518">
    <property type="entry name" value="HATPase_c"/>
    <property type="match status" value="1"/>
</dbReference>
<dbReference type="InterPro" id="IPR004358">
    <property type="entry name" value="Sig_transdc_His_kin-like_C"/>
</dbReference>